<evidence type="ECO:0000313" key="3">
    <source>
        <dbReference type="Proteomes" id="UP000887568"/>
    </source>
</evidence>
<organism evidence="2 3">
    <name type="scientific">Patiria miniata</name>
    <name type="common">Bat star</name>
    <name type="synonym">Asterina miniata</name>
    <dbReference type="NCBI Taxonomy" id="46514"/>
    <lineage>
        <taxon>Eukaryota</taxon>
        <taxon>Metazoa</taxon>
        <taxon>Echinodermata</taxon>
        <taxon>Eleutherozoa</taxon>
        <taxon>Asterozoa</taxon>
        <taxon>Asteroidea</taxon>
        <taxon>Valvatacea</taxon>
        <taxon>Valvatida</taxon>
        <taxon>Asterinidae</taxon>
        <taxon>Patiria</taxon>
    </lineage>
</organism>
<evidence type="ECO:0000256" key="1">
    <source>
        <dbReference type="SAM" id="MobiDB-lite"/>
    </source>
</evidence>
<dbReference type="RefSeq" id="XP_038075897.1">
    <property type="nucleotide sequence ID" value="XM_038219969.1"/>
</dbReference>
<feature type="region of interest" description="Disordered" evidence="1">
    <location>
        <begin position="103"/>
        <end position="136"/>
    </location>
</feature>
<feature type="compositionally biased region" description="Polar residues" evidence="1">
    <location>
        <begin position="53"/>
        <end position="65"/>
    </location>
</feature>
<dbReference type="Proteomes" id="UP000887568">
    <property type="component" value="Unplaced"/>
</dbReference>
<dbReference type="EnsemblMetazoa" id="XM_038219969.1">
    <property type="protein sequence ID" value="XP_038075897.1"/>
    <property type="gene ID" value="LOC119743543"/>
</dbReference>
<proteinExistence type="predicted"/>
<dbReference type="GeneID" id="119743543"/>
<keyword evidence="3" id="KW-1185">Reference proteome</keyword>
<dbReference type="AlphaFoldDB" id="A0A914BKB4"/>
<name>A0A914BKB4_PATMI</name>
<feature type="compositionally biased region" description="Pro residues" evidence="1">
    <location>
        <begin position="33"/>
        <end position="46"/>
    </location>
</feature>
<feature type="region of interest" description="Disordered" evidence="1">
    <location>
        <begin position="26"/>
        <end position="65"/>
    </location>
</feature>
<accession>A0A914BKB4</accession>
<feature type="compositionally biased region" description="Basic and acidic residues" evidence="1">
    <location>
        <begin position="107"/>
        <end position="116"/>
    </location>
</feature>
<feature type="compositionally biased region" description="Basic and acidic residues" evidence="1">
    <location>
        <begin position="126"/>
        <end position="136"/>
    </location>
</feature>
<reference evidence="2" key="1">
    <citation type="submission" date="2022-11" db="UniProtKB">
        <authorList>
            <consortium name="EnsemblMetazoa"/>
        </authorList>
    </citation>
    <scope>IDENTIFICATION</scope>
</reference>
<protein>
    <submittedName>
        <fullName evidence="2">Uncharacterized protein</fullName>
    </submittedName>
</protein>
<sequence length="136" mass="15003">MPQKHCTYTRLYFTMEGENVDILELLAEQSDSDPPPQATQPDPEPTPSGGNGNTQTSSHAQISWQERQGMFQCLTREEFSTVQNQLTAMADALDNIQTAVLTSLSDRPAKKQKIEESSSSGEDSVEIDKAVSELLQ</sequence>
<evidence type="ECO:0000313" key="2">
    <source>
        <dbReference type="EnsemblMetazoa" id="XP_038075897.1"/>
    </source>
</evidence>